<dbReference type="AlphaFoldDB" id="X1FG30"/>
<sequence>MEVRNPSLSKALTVSGVEVFSGNSSVAWADLDLSGTIGAIRALVLVKVLSTVNTQGSFRTKGDTDEFYGPTAYGCASWAMYSASPYHAVCLVMTDAAGVIQWIANQVAATTIDIICWIK</sequence>
<proteinExistence type="predicted"/>
<comment type="caution">
    <text evidence="1">The sequence shown here is derived from an EMBL/GenBank/DDBJ whole genome shotgun (WGS) entry which is preliminary data.</text>
</comment>
<gene>
    <name evidence="1" type="ORF">S03H2_05782</name>
</gene>
<organism evidence="1">
    <name type="scientific">marine sediment metagenome</name>
    <dbReference type="NCBI Taxonomy" id="412755"/>
    <lineage>
        <taxon>unclassified sequences</taxon>
        <taxon>metagenomes</taxon>
        <taxon>ecological metagenomes</taxon>
    </lineage>
</organism>
<name>X1FG30_9ZZZZ</name>
<evidence type="ECO:0000313" key="1">
    <source>
        <dbReference type="EMBL" id="GAH28364.1"/>
    </source>
</evidence>
<accession>X1FG30</accession>
<reference evidence="1" key="1">
    <citation type="journal article" date="2014" name="Front. Microbiol.">
        <title>High frequency of phylogenetically diverse reductive dehalogenase-homologous genes in deep subseafloor sedimentary metagenomes.</title>
        <authorList>
            <person name="Kawai M."/>
            <person name="Futagami T."/>
            <person name="Toyoda A."/>
            <person name="Takaki Y."/>
            <person name="Nishi S."/>
            <person name="Hori S."/>
            <person name="Arai W."/>
            <person name="Tsubouchi T."/>
            <person name="Morono Y."/>
            <person name="Uchiyama I."/>
            <person name="Ito T."/>
            <person name="Fujiyama A."/>
            <person name="Inagaki F."/>
            <person name="Takami H."/>
        </authorList>
    </citation>
    <scope>NUCLEOTIDE SEQUENCE</scope>
    <source>
        <strain evidence="1">Expedition CK06-06</strain>
    </source>
</reference>
<dbReference type="EMBL" id="BARU01002452">
    <property type="protein sequence ID" value="GAH28364.1"/>
    <property type="molecule type" value="Genomic_DNA"/>
</dbReference>
<protein>
    <submittedName>
        <fullName evidence="1">Uncharacterized protein</fullName>
    </submittedName>
</protein>